<dbReference type="SUPFAM" id="SSF48403">
    <property type="entry name" value="Ankyrin repeat"/>
    <property type="match status" value="1"/>
</dbReference>
<evidence type="ECO:0000313" key="1">
    <source>
        <dbReference type="EMBL" id="PON37528.1"/>
    </source>
</evidence>
<dbReference type="STRING" id="63057.A0A2P5ALT3"/>
<keyword evidence="1" id="KW-0812">Transmembrane</keyword>
<dbReference type="EMBL" id="JXTC01000786">
    <property type="protein sequence ID" value="PON37528.1"/>
    <property type="molecule type" value="Genomic_DNA"/>
</dbReference>
<proteinExistence type="predicted"/>
<organism evidence="1 2">
    <name type="scientific">Trema orientale</name>
    <name type="common">Charcoal tree</name>
    <name type="synonym">Celtis orientalis</name>
    <dbReference type="NCBI Taxonomy" id="63057"/>
    <lineage>
        <taxon>Eukaryota</taxon>
        <taxon>Viridiplantae</taxon>
        <taxon>Streptophyta</taxon>
        <taxon>Embryophyta</taxon>
        <taxon>Tracheophyta</taxon>
        <taxon>Spermatophyta</taxon>
        <taxon>Magnoliopsida</taxon>
        <taxon>eudicotyledons</taxon>
        <taxon>Gunneridae</taxon>
        <taxon>Pentapetalae</taxon>
        <taxon>rosids</taxon>
        <taxon>fabids</taxon>
        <taxon>Rosales</taxon>
        <taxon>Cannabaceae</taxon>
        <taxon>Trema</taxon>
    </lineage>
</organism>
<gene>
    <name evidence="1" type="ORF">TorRG33x02_347260</name>
</gene>
<dbReference type="PANTHER" id="PTHR24121:SF15">
    <property type="entry name" value="ANKYRIN REPEAT PROTEIN"/>
    <property type="match status" value="1"/>
</dbReference>
<dbReference type="InterPro" id="IPR036770">
    <property type="entry name" value="Ankyrin_rpt-contain_sf"/>
</dbReference>
<dbReference type="PANTHER" id="PTHR24121">
    <property type="entry name" value="NO MECHANORECEPTOR POTENTIAL C, ISOFORM D-RELATED"/>
    <property type="match status" value="1"/>
</dbReference>
<name>A0A2P5ALT3_TREOI</name>
<accession>A0A2P5ALT3</accession>
<keyword evidence="2" id="KW-1185">Reference proteome</keyword>
<dbReference type="SMART" id="SM00248">
    <property type="entry name" value="ANK"/>
    <property type="match status" value="3"/>
</dbReference>
<dbReference type="AlphaFoldDB" id="A0A2P5ALT3"/>
<dbReference type="Gene3D" id="1.25.40.20">
    <property type="entry name" value="Ankyrin repeat-containing domain"/>
    <property type="match status" value="1"/>
</dbReference>
<dbReference type="Pfam" id="PF12796">
    <property type="entry name" value="Ank_2"/>
    <property type="match status" value="1"/>
</dbReference>
<reference evidence="2" key="1">
    <citation type="submission" date="2016-06" db="EMBL/GenBank/DDBJ databases">
        <title>Parallel loss of symbiosis genes in relatives of nitrogen-fixing non-legume Parasponia.</title>
        <authorList>
            <person name="Van Velzen R."/>
            <person name="Holmer R."/>
            <person name="Bu F."/>
            <person name="Rutten L."/>
            <person name="Van Zeijl A."/>
            <person name="Liu W."/>
            <person name="Santuari L."/>
            <person name="Cao Q."/>
            <person name="Sharma T."/>
            <person name="Shen D."/>
            <person name="Roswanjaya Y."/>
            <person name="Wardhani T."/>
            <person name="Kalhor M.S."/>
            <person name="Jansen J."/>
            <person name="Van den Hoogen J."/>
            <person name="Gungor B."/>
            <person name="Hartog M."/>
            <person name="Hontelez J."/>
            <person name="Verver J."/>
            <person name="Yang W.-C."/>
            <person name="Schijlen E."/>
            <person name="Repin R."/>
            <person name="Schilthuizen M."/>
            <person name="Schranz E."/>
            <person name="Heidstra R."/>
            <person name="Miyata K."/>
            <person name="Fedorova E."/>
            <person name="Kohlen W."/>
            <person name="Bisseling T."/>
            <person name="Smit S."/>
            <person name="Geurts R."/>
        </authorList>
    </citation>
    <scope>NUCLEOTIDE SEQUENCE [LARGE SCALE GENOMIC DNA]</scope>
    <source>
        <strain evidence="2">cv. RG33-2</strain>
    </source>
</reference>
<keyword evidence="1" id="KW-0472">Membrane</keyword>
<dbReference type="InterPro" id="IPR002110">
    <property type="entry name" value="Ankyrin_rpt"/>
</dbReference>
<evidence type="ECO:0000313" key="2">
    <source>
        <dbReference type="Proteomes" id="UP000237000"/>
    </source>
</evidence>
<dbReference type="Proteomes" id="UP000237000">
    <property type="component" value="Unassembled WGS sequence"/>
</dbReference>
<dbReference type="InParanoid" id="A0A2P5ALT3"/>
<comment type="caution">
    <text evidence="1">The sequence shown here is derived from an EMBL/GenBank/DDBJ whole genome shotgun (WGS) entry which is preliminary data.</text>
</comment>
<protein>
    <submittedName>
        <fullName evidence="1">Transmembrane protein</fullName>
    </submittedName>
</protein>
<sequence>MSSVQPPIIMDITRAERRNSSKSMKEELFKYAMNHKWEEVVKIYEKDHNRAYKAKITRSGYTALHLAITEIQEEVVEKLVELIKRSCDPAEAKEVLTIKNERGHSPLHIAAQTGNVRICACIATVDPSLVHIRDGKGKTPLYAAVQYGGKKAFLYLSSLLPGDDHRLSCCTKTSDRMTILHNAIINENFGE</sequence>
<dbReference type="OrthoDB" id="1930691at2759"/>